<dbReference type="Gene3D" id="3.40.50.150">
    <property type="entry name" value="Vaccinia Virus protein VP39"/>
    <property type="match status" value="1"/>
</dbReference>
<accession>A0ABM7WPA5</accession>
<sequence length="388" mass="43255">MVSSVVMAPSPARAAPAPLPATDLRTAPFFQGIGYSSVWEDERVVELGLRPRPGERALAITSGGCFALQLLLADAGEVIALDFNPHQTALLALKTAALRTLDEAEVWAALGLRPARDRAALYGRARAALAPVDRAYWDARGQVIARGAALAGKQDRYLHAIGRAVTLLQGERRVRTLLEQDDAARQRRFYDEEWNGLAWRALLGVAFSRFVLDRAFDPSHFTYAREGSPAPRFRAAVERLLREVPARENFYLHYLFRRTYPDDRRCPAWLRRGAPATLRARLDRLRPATGDLEAWLAAAPDASVDVFSLSNCFDWMPEERFEALLRDLVRVARPGARLCAWTNLVNTRREPPRGRFPEIVVEDAIARAVDDGCRTPGYSGCLVATVRK</sequence>
<dbReference type="Proteomes" id="UP001162891">
    <property type="component" value="Chromosome"/>
</dbReference>
<evidence type="ECO:0000313" key="1">
    <source>
        <dbReference type="EMBL" id="BDG01284.1"/>
    </source>
</evidence>
<reference evidence="2" key="1">
    <citation type="journal article" date="2022" name="Int. J. Syst. Evol. Microbiol.">
        <title>Anaeromyxobacter oryzae sp. nov., Anaeromyxobacter diazotrophicus sp. nov. and Anaeromyxobacter paludicola sp. nov., isolated from paddy soils.</title>
        <authorList>
            <person name="Itoh H."/>
            <person name="Xu Z."/>
            <person name="Mise K."/>
            <person name="Masuda Y."/>
            <person name="Ushijima N."/>
            <person name="Hayakawa C."/>
            <person name="Shiratori Y."/>
            <person name="Senoo K."/>
        </authorList>
    </citation>
    <scope>NUCLEOTIDE SEQUENCE [LARGE SCALE GENOMIC DNA]</scope>
    <source>
        <strain evidence="2">Red232</strain>
    </source>
</reference>
<proteinExistence type="predicted"/>
<dbReference type="SUPFAM" id="SSF53335">
    <property type="entry name" value="S-adenosyl-L-methionine-dependent methyltransferases"/>
    <property type="match status" value="1"/>
</dbReference>
<dbReference type="PANTHER" id="PTHR47473:SF1">
    <property type="entry name" value="METHYLTRANSFERASE DOMAIN-CONTAINING PROTEIN"/>
    <property type="match status" value="1"/>
</dbReference>
<dbReference type="PANTHER" id="PTHR47473">
    <property type="entry name" value="BTA1P"/>
    <property type="match status" value="1"/>
</dbReference>
<gene>
    <name evidence="1" type="ORF">AMOR_02800</name>
</gene>
<protein>
    <submittedName>
        <fullName evidence="1">Uncharacterized protein</fullName>
    </submittedName>
</protein>
<dbReference type="InterPro" id="IPR029063">
    <property type="entry name" value="SAM-dependent_MTases_sf"/>
</dbReference>
<dbReference type="Pfam" id="PF11899">
    <property type="entry name" value="DUF3419"/>
    <property type="match status" value="1"/>
</dbReference>
<evidence type="ECO:0000313" key="2">
    <source>
        <dbReference type="Proteomes" id="UP001162891"/>
    </source>
</evidence>
<keyword evidence="2" id="KW-1185">Reference proteome</keyword>
<name>A0ABM7WPA5_9BACT</name>
<dbReference type="EMBL" id="AP025591">
    <property type="protein sequence ID" value="BDG01284.1"/>
    <property type="molecule type" value="Genomic_DNA"/>
</dbReference>
<dbReference type="InterPro" id="IPR021829">
    <property type="entry name" value="DUF3419"/>
</dbReference>
<organism evidence="1 2">
    <name type="scientific">Anaeromyxobacter oryzae</name>
    <dbReference type="NCBI Taxonomy" id="2918170"/>
    <lineage>
        <taxon>Bacteria</taxon>
        <taxon>Pseudomonadati</taxon>
        <taxon>Myxococcota</taxon>
        <taxon>Myxococcia</taxon>
        <taxon>Myxococcales</taxon>
        <taxon>Cystobacterineae</taxon>
        <taxon>Anaeromyxobacteraceae</taxon>
        <taxon>Anaeromyxobacter</taxon>
    </lineage>
</organism>
<dbReference type="RefSeq" id="WP_248357680.1">
    <property type="nucleotide sequence ID" value="NZ_AP025591.1"/>
</dbReference>